<accession>A0A1K1L9X1</accession>
<dbReference type="RefSeq" id="WP_001989376.1">
    <property type="nucleotide sequence ID" value="NZ_AP024415.1"/>
</dbReference>
<sequence length="184" mass="20900">MKNYLIGLVISLGLTGCVVLPNIDYSQPKVERFNPVKNWISVDSASVKDMPNGNEIFKLKGGSEVYVFRYQDEWALLTPASDKQQWINFRYLCGFAGCYTPPIVYRNTKRGLDNQQPIYSVQQHEPKRYSNTKTRSISTNTRTSRSYSQTTNSSCYCTSGTYCVGPRGGHYCLNSTGSKRYLPR</sequence>
<evidence type="ECO:0000313" key="8">
    <source>
        <dbReference type="Proteomes" id="UP000516419"/>
    </source>
</evidence>
<dbReference type="AlphaFoldDB" id="A0A1K1L9X1"/>
<evidence type="ECO:0000313" key="5">
    <source>
        <dbReference type="EMBL" id="PRN32312.1"/>
    </source>
</evidence>
<proteinExistence type="predicted"/>
<dbReference type="EMBL" id="JACSVK010000047">
    <property type="protein sequence ID" value="MBD0221297.1"/>
    <property type="molecule type" value="Genomic_DNA"/>
</dbReference>
<reference evidence="6 8" key="4">
    <citation type="submission" date="2020-09" db="EMBL/GenBank/DDBJ databases">
        <title>Carbapenem-Resistant Acinetobacter baumannii devoid of typical resistance factors.</title>
        <authorList>
            <person name="Hoffmann M."/>
            <person name="Luo Y."/>
            <person name="Strain E."/>
            <person name="Rand H."/>
            <person name="Javkar K.G."/>
        </authorList>
    </citation>
    <scope>NUCLEOTIDE SEQUENCE [LARGE SCALE GENOMIC DNA]</scope>
    <source>
        <strain evidence="6 8">CFSAN093705</strain>
    </source>
</reference>
<feature type="compositionally biased region" description="Low complexity" evidence="1">
    <location>
        <begin position="131"/>
        <end position="151"/>
    </location>
</feature>
<evidence type="ECO:0008006" key="10">
    <source>
        <dbReference type="Google" id="ProtNLM"/>
    </source>
</evidence>
<evidence type="ECO:0000313" key="2">
    <source>
        <dbReference type="EMBL" id="MBD0221297.1"/>
    </source>
</evidence>
<dbReference type="EMBL" id="VMBB01000022">
    <property type="protein sequence ID" value="MDR8261684.1"/>
    <property type="molecule type" value="Genomic_DNA"/>
</dbReference>
<protein>
    <recommendedName>
        <fullName evidence="10">Lipoprotein</fullName>
    </recommendedName>
</protein>
<gene>
    <name evidence="5" type="ORF">B9W25_14885</name>
    <name evidence="4" type="ORF">FPK63_15785</name>
    <name evidence="3" type="ORF">FPK87_14600</name>
    <name evidence="6" type="ORF">FQZ18_09605</name>
    <name evidence="2" type="ORF">IAG11_15485</name>
</gene>
<evidence type="ECO:0000256" key="1">
    <source>
        <dbReference type="SAM" id="MobiDB-lite"/>
    </source>
</evidence>
<dbReference type="Proteomes" id="UP000516419">
    <property type="component" value="Chromosome"/>
</dbReference>
<dbReference type="EMBL" id="NEPB01000041">
    <property type="protein sequence ID" value="PRN32312.1"/>
    <property type="molecule type" value="Genomic_DNA"/>
</dbReference>
<reference evidence="3" key="2">
    <citation type="submission" date="2019-07" db="EMBL/GenBank/DDBJ databases">
        <title>Biological characteristics of mucoid Acinetobacter baumannii from a general hospital in China.</title>
        <authorList>
            <person name="Hua X."/>
            <person name="Yu Y."/>
        </authorList>
    </citation>
    <scope>NUCLEOTIDE SEQUENCE [LARGE SCALE GENOMIC DNA]</scope>
    <source>
        <strain evidence="3">N41</strain>
        <strain evidence="4">N8</strain>
    </source>
</reference>
<evidence type="ECO:0000313" key="6">
    <source>
        <dbReference type="EMBL" id="QNV23562.1"/>
    </source>
</evidence>
<dbReference type="EMBL" id="CP061525">
    <property type="protein sequence ID" value="QNV23562.1"/>
    <property type="molecule type" value="Genomic_DNA"/>
</dbReference>
<dbReference type="OMA" id="NTRTWLC"/>
<dbReference type="PROSITE" id="PS51257">
    <property type="entry name" value="PROKAR_LIPOPROTEIN"/>
    <property type="match status" value="1"/>
</dbReference>
<organism evidence="2 9">
    <name type="scientific">Acinetobacter baumannii</name>
    <dbReference type="NCBI Taxonomy" id="470"/>
    <lineage>
        <taxon>Bacteria</taxon>
        <taxon>Pseudomonadati</taxon>
        <taxon>Pseudomonadota</taxon>
        <taxon>Gammaproteobacteria</taxon>
        <taxon>Moraxellales</taxon>
        <taxon>Moraxellaceae</taxon>
        <taxon>Acinetobacter</taxon>
        <taxon>Acinetobacter calcoaceticus/baumannii complex</taxon>
    </lineage>
</organism>
<dbReference type="EMBL" id="VMAF01000028">
    <property type="protein sequence ID" value="MDR8432530.1"/>
    <property type="molecule type" value="Genomic_DNA"/>
</dbReference>
<reference evidence="5 7" key="1">
    <citation type="submission" date="2017-04" db="EMBL/GenBank/DDBJ databases">
        <title>Comparison of Acinetobacter baumannii whole genome sequences from two major hospitals in Kuwait.</title>
        <authorList>
            <person name="Nasser K."/>
            <person name="Habibi N."/>
            <person name="Khan M.W."/>
            <person name="Purohit P."/>
            <person name="Al-Obaid I."/>
            <person name="Dhar R."/>
            <person name="Al-Fouzan W."/>
            <person name="Mustafa A.S."/>
        </authorList>
    </citation>
    <scope>NUCLEOTIDE SEQUENCE [LARGE SCALE GENOMIC DNA]</scope>
    <source>
        <strain evidence="5 7">KUFAR57</strain>
    </source>
</reference>
<dbReference type="Proteomes" id="UP000237823">
    <property type="component" value="Unassembled WGS sequence"/>
</dbReference>
<reference evidence="2" key="3">
    <citation type="submission" date="2020-08" db="EMBL/GenBank/DDBJ databases">
        <title>Diversity of carbapenem-resistant Acinetobacter baumannii and bacteriophage-mediated spread of the Oxa23 carbapenemase.</title>
        <authorList>
            <person name="Abouelfetouh A."/>
            <person name="Mattock J."/>
            <person name="Turner D."/>
            <person name="Li E."/>
            <person name="Evans B.A."/>
        </authorList>
    </citation>
    <scope>NUCLEOTIDE SEQUENCE</scope>
    <source>
        <strain evidence="2">A86</strain>
    </source>
</reference>
<name>A0A1K1L9X1_ACIBA</name>
<evidence type="ECO:0000313" key="7">
    <source>
        <dbReference type="Proteomes" id="UP000237823"/>
    </source>
</evidence>
<feature type="region of interest" description="Disordered" evidence="1">
    <location>
        <begin position="124"/>
        <end position="151"/>
    </location>
</feature>
<dbReference type="Proteomes" id="UP000634608">
    <property type="component" value="Unassembled WGS sequence"/>
</dbReference>
<evidence type="ECO:0000313" key="3">
    <source>
        <dbReference type="EMBL" id="MDR8261684.1"/>
    </source>
</evidence>
<evidence type="ECO:0000313" key="4">
    <source>
        <dbReference type="EMBL" id="MDR8432530.1"/>
    </source>
</evidence>
<evidence type="ECO:0000313" key="9">
    <source>
        <dbReference type="Proteomes" id="UP000634608"/>
    </source>
</evidence>
<dbReference type="STRING" id="1096995.BJAB07104_01884"/>